<keyword evidence="3 14" id="KW-1003">Cell membrane</keyword>
<dbReference type="InterPro" id="IPR008915">
    <property type="entry name" value="Peptidase_M50"/>
</dbReference>
<evidence type="ECO:0000256" key="4">
    <source>
        <dbReference type="ARBA" id="ARBA00022670"/>
    </source>
</evidence>
<evidence type="ECO:0000256" key="10">
    <source>
        <dbReference type="ARBA" id="ARBA00022989"/>
    </source>
</evidence>
<evidence type="ECO:0000256" key="5">
    <source>
        <dbReference type="ARBA" id="ARBA00022692"/>
    </source>
</evidence>
<dbReference type="PROSITE" id="PS51371">
    <property type="entry name" value="CBS"/>
    <property type="match status" value="2"/>
</dbReference>
<gene>
    <name evidence="19" type="ORF">CAL65_07050</name>
</gene>
<feature type="transmembrane region" description="Helical" evidence="14">
    <location>
        <begin position="151"/>
        <end position="171"/>
    </location>
</feature>
<feature type="active site" evidence="15">
    <location>
        <position position="68"/>
    </location>
</feature>
<comment type="subcellular location">
    <subcellularLocation>
        <location evidence="1 14">Cell membrane</location>
        <topology evidence="1 14">Multi-pass membrane protein</topology>
    </subcellularLocation>
</comment>
<dbReference type="PANTHER" id="PTHR39188">
    <property type="entry name" value="MEMBRANE-ASSOCIATED ZINC METALLOPROTEASE M50B"/>
    <property type="match status" value="1"/>
</dbReference>
<dbReference type="GO" id="GO:0006508">
    <property type="term" value="P:proteolysis"/>
    <property type="evidence" value="ECO:0007669"/>
    <property type="project" value="UniProtKB-KW"/>
</dbReference>
<dbReference type="Proteomes" id="UP000256763">
    <property type="component" value="Unassembled WGS sequence"/>
</dbReference>
<dbReference type="InterPro" id="IPR016483">
    <property type="entry name" value="UCP006404_Pept_M50_CBS"/>
</dbReference>
<dbReference type="Pfam" id="PF00571">
    <property type="entry name" value="CBS"/>
    <property type="match status" value="2"/>
</dbReference>
<dbReference type="SUPFAM" id="SSF54631">
    <property type="entry name" value="CBS-domain pair"/>
    <property type="match status" value="1"/>
</dbReference>
<evidence type="ECO:0000256" key="17">
    <source>
        <dbReference type="PROSITE-ProRule" id="PRU00703"/>
    </source>
</evidence>
<keyword evidence="12 17" id="KW-0129">CBS domain</keyword>
<dbReference type="EMBL" id="NFZW01000005">
    <property type="protein sequence ID" value="RFA38083.1"/>
    <property type="molecule type" value="Genomic_DNA"/>
</dbReference>
<feature type="transmembrane region" description="Helical" evidence="14">
    <location>
        <begin position="107"/>
        <end position="131"/>
    </location>
</feature>
<keyword evidence="7" id="KW-0677">Repeat</keyword>
<dbReference type="PIRSF" id="PIRSF006404">
    <property type="entry name" value="UCP006404_Pept_M50_CBS"/>
    <property type="match status" value="1"/>
</dbReference>
<proteinExistence type="inferred from homology"/>
<dbReference type="RefSeq" id="WP_116301400.1">
    <property type="nucleotide sequence ID" value="NZ_NFZV01000004.1"/>
</dbReference>
<feature type="domain" description="CBS" evidence="18">
    <location>
        <begin position="333"/>
        <end position="392"/>
    </location>
</feature>
<evidence type="ECO:0000256" key="8">
    <source>
        <dbReference type="ARBA" id="ARBA00022801"/>
    </source>
</evidence>
<dbReference type="InterPro" id="IPR046342">
    <property type="entry name" value="CBS_dom_sf"/>
</dbReference>
<feature type="transmembrane region" description="Helical" evidence="14">
    <location>
        <begin position="21"/>
        <end position="41"/>
    </location>
</feature>
<keyword evidence="8 14" id="KW-0378">Hydrolase</keyword>
<evidence type="ECO:0000256" key="14">
    <source>
        <dbReference type="PIRNR" id="PIRNR006404"/>
    </source>
</evidence>
<feature type="binding site" evidence="16">
    <location>
        <position position="71"/>
    </location>
    <ligand>
        <name>Zn(2+)</name>
        <dbReference type="ChEBI" id="CHEBI:29105"/>
        <note>catalytic</note>
    </ligand>
</feature>
<dbReference type="Pfam" id="PF02163">
    <property type="entry name" value="Peptidase_M50"/>
    <property type="match status" value="1"/>
</dbReference>
<evidence type="ECO:0000256" key="12">
    <source>
        <dbReference type="ARBA" id="ARBA00023122"/>
    </source>
</evidence>
<dbReference type="Gene3D" id="3.10.580.10">
    <property type="entry name" value="CBS-domain"/>
    <property type="match status" value="2"/>
</dbReference>
<evidence type="ECO:0000256" key="16">
    <source>
        <dbReference type="PIRSR" id="PIRSR006404-2"/>
    </source>
</evidence>
<evidence type="ECO:0000256" key="9">
    <source>
        <dbReference type="ARBA" id="ARBA00022833"/>
    </source>
</evidence>
<feature type="transmembrane region" description="Helical" evidence="14">
    <location>
        <begin position="47"/>
        <end position="66"/>
    </location>
</feature>
<reference evidence="20" key="1">
    <citation type="submission" date="2017-05" db="EMBL/GenBank/DDBJ databases">
        <authorList>
            <person name="Sharma S."/>
            <person name="Sidhu C."/>
            <person name="Pinnaka A.K."/>
        </authorList>
    </citation>
    <scope>NUCLEOTIDE SEQUENCE [LARGE SCALE GENOMIC DNA]</scope>
    <source>
        <strain evidence="20">AK93</strain>
    </source>
</reference>
<dbReference type="OrthoDB" id="8772544at2"/>
<keyword evidence="5 14" id="KW-0812">Transmembrane</keyword>
<evidence type="ECO:0000313" key="20">
    <source>
        <dbReference type="Proteomes" id="UP000256763"/>
    </source>
</evidence>
<keyword evidence="11 14" id="KW-0482">Metalloprotease</keyword>
<keyword evidence="4 14" id="KW-0645">Protease</keyword>
<dbReference type="AlphaFoldDB" id="A0A3E0X113"/>
<keyword evidence="9 14" id="KW-0862">Zinc</keyword>
<dbReference type="InterPro" id="IPR000644">
    <property type="entry name" value="CBS_dom"/>
</dbReference>
<feature type="binding site" evidence="16">
    <location>
        <position position="67"/>
    </location>
    <ligand>
        <name>Zn(2+)</name>
        <dbReference type="ChEBI" id="CHEBI:29105"/>
        <note>catalytic</note>
    </ligand>
</feature>
<feature type="binding site" evidence="16">
    <location>
        <position position="177"/>
    </location>
    <ligand>
        <name>Zn(2+)</name>
        <dbReference type="ChEBI" id="CHEBI:29105"/>
        <note>catalytic</note>
    </ligand>
</feature>
<dbReference type="PANTHER" id="PTHR39188:SF3">
    <property type="entry name" value="STAGE IV SPORULATION PROTEIN FB"/>
    <property type="match status" value="1"/>
</dbReference>
<name>A0A3E0X113_9GAMM</name>
<evidence type="ECO:0000313" key="19">
    <source>
        <dbReference type="EMBL" id="RFA38083.1"/>
    </source>
</evidence>
<accession>A0A3E0X113</accession>
<feature type="transmembrane region" description="Helical" evidence="14">
    <location>
        <begin position="207"/>
        <end position="227"/>
    </location>
</feature>
<keyword evidence="10 14" id="KW-1133">Transmembrane helix</keyword>
<comment type="caution">
    <text evidence="19">The sequence shown here is derived from an EMBL/GenBank/DDBJ whole genome shotgun (WGS) entry which is preliminary data.</text>
</comment>
<feature type="domain" description="CBS" evidence="18">
    <location>
        <begin position="270"/>
        <end position="326"/>
    </location>
</feature>
<evidence type="ECO:0000256" key="7">
    <source>
        <dbReference type="ARBA" id="ARBA00022737"/>
    </source>
</evidence>
<dbReference type="GO" id="GO:0046872">
    <property type="term" value="F:metal ion binding"/>
    <property type="evidence" value="ECO:0007669"/>
    <property type="project" value="UniProtKB-UniRule"/>
</dbReference>
<evidence type="ECO:0000256" key="11">
    <source>
        <dbReference type="ARBA" id="ARBA00023049"/>
    </source>
</evidence>
<evidence type="ECO:0000256" key="13">
    <source>
        <dbReference type="ARBA" id="ARBA00023136"/>
    </source>
</evidence>
<dbReference type="GO" id="GO:0005886">
    <property type="term" value="C:plasma membrane"/>
    <property type="evidence" value="ECO:0007669"/>
    <property type="project" value="UniProtKB-SubCell"/>
</dbReference>
<dbReference type="GO" id="GO:0008237">
    <property type="term" value="F:metallopeptidase activity"/>
    <property type="evidence" value="ECO:0007669"/>
    <property type="project" value="UniProtKB-UniRule"/>
</dbReference>
<sequence>MGRGIRLGRIAGIEVMLDWSLLIIFLLISFSLAVALFPVWHPDWGPLVSWATALAAAVLFLGSVLLHELSHALVGRQYGMSIKRITLFIFGGMAHMEDEPRTWRAEFWMAIAGPLMSFAIGFVCLFAAALLGATAIDPNQPQAGLAQLGPLATLLLWLGPINIILAIFNLVPGFPLDGGRVLRALLWGATGSLHQATRAASMVGQMFAWLLIAAGIAMILGIQVPIFGTGLVGGLWLTLIGWFLNNAALTSYRQMVVRESLAGVPVSRIMQTEVHTVPVETNLQRLIDEHLMHTDQRAFPITDKGRLRGLVCLDDIRRTSRADWPRLSVTDVMTPLERLTGVGPDTDAAEALTLLSSRAVNQLPVIEHGRLIGFLRREDVLRWLSWRYGADEQGRMFPE</sequence>
<dbReference type="CDD" id="cd06164">
    <property type="entry name" value="S2P-M50_SpoIVFB_CBS"/>
    <property type="match status" value="1"/>
</dbReference>
<evidence type="ECO:0000256" key="3">
    <source>
        <dbReference type="ARBA" id="ARBA00022475"/>
    </source>
</evidence>
<keyword evidence="6 14" id="KW-0479">Metal-binding</keyword>
<comment type="cofactor">
    <cofactor evidence="14 16">
        <name>Zn(2+)</name>
        <dbReference type="ChEBI" id="CHEBI:29105"/>
    </cofactor>
    <text evidence="14 16">Binds 1 zinc ion per subunit.</text>
</comment>
<keyword evidence="20" id="KW-1185">Reference proteome</keyword>
<evidence type="ECO:0000256" key="6">
    <source>
        <dbReference type="ARBA" id="ARBA00022723"/>
    </source>
</evidence>
<feature type="transmembrane region" description="Helical" evidence="14">
    <location>
        <begin position="233"/>
        <end position="252"/>
    </location>
</feature>
<dbReference type="SMART" id="SM00116">
    <property type="entry name" value="CBS"/>
    <property type="match status" value="2"/>
</dbReference>
<keyword evidence="13 14" id="KW-0472">Membrane</keyword>
<comment type="similarity">
    <text evidence="2 14">Belongs to the peptidase M50B family.</text>
</comment>
<evidence type="ECO:0000256" key="2">
    <source>
        <dbReference type="ARBA" id="ARBA00007931"/>
    </source>
</evidence>
<evidence type="ECO:0000256" key="1">
    <source>
        <dbReference type="ARBA" id="ARBA00004651"/>
    </source>
</evidence>
<organism evidence="19 20">
    <name type="scientific">Alkalilimnicola ehrlichii</name>
    <dbReference type="NCBI Taxonomy" id="351052"/>
    <lineage>
        <taxon>Bacteria</taxon>
        <taxon>Pseudomonadati</taxon>
        <taxon>Pseudomonadota</taxon>
        <taxon>Gammaproteobacteria</taxon>
        <taxon>Chromatiales</taxon>
        <taxon>Ectothiorhodospiraceae</taxon>
        <taxon>Alkalilimnicola</taxon>
    </lineage>
</organism>
<protein>
    <recommendedName>
        <fullName evidence="14">Zinc metalloprotease</fullName>
    </recommendedName>
</protein>
<evidence type="ECO:0000259" key="18">
    <source>
        <dbReference type="PROSITE" id="PS51371"/>
    </source>
</evidence>
<evidence type="ECO:0000256" key="15">
    <source>
        <dbReference type="PIRSR" id="PIRSR006404-1"/>
    </source>
</evidence>